<keyword evidence="4" id="KW-0963">Cytoplasm</keyword>
<dbReference type="Proteomes" id="UP000191144">
    <property type="component" value="Chromosome A"/>
</dbReference>
<evidence type="ECO:0000259" key="10">
    <source>
        <dbReference type="Pfam" id="PF01138"/>
    </source>
</evidence>
<evidence type="ECO:0000256" key="7">
    <source>
        <dbReference type="ARBA" id="ARBA00022884"/>
    </source>
</evidence>
<keyword evidence="7" id="KW-0694">RNA-binding</keyword>
<dbReference type="PANTHER" id="PTHR11953">
    <property type="entry name" value="EXOSOME COMPLEX COMPONENT"/>
    <property type="match status" value="1"/>
</dbReference>
<dbReference type="GO" id="GO:0034475">
    <property type="term" value="P:U4 snRNA 3'-end processing"/>
    <property type="evidence" value="ECO:0007669"/>
    <property type="project" value="TreeGrafter"/>
</dbReference>
<accession>A0A1G4IQ37</accession>
<dbReference type="Pfam" id="PF01138">
    <property type="entry name" value="RNase_PH"/>
    <property type="match status" value="1"/>
</dbReference>
<comment type="similarity">
    <text evidence="3">Belongs to the RNase PH family.</text>
</comment>
<dbReference type="GO" id="GO:0005730">
    <property type="term" value="C:nucleolus"/>
    <property type="evidence" value="ECO:0007669"/>
    <property type="project" value="UniProtKB-SubCell"/>
</dbReference>
<organism evidence="11 12">
    <name type="scientific">Lachancea meyersii CBS 8951</name>
    <dbReference type="NCBI Taxonomy" id="1266667"/>
    <lineage>
        <taxon>Eukaryota</taxon>
        <taxon>Fungi</taxon>
        <taxon>Dikarya</taxon>
        <taxon>Ascomycota</taxon>
        <taxon>Saccharomycotina</taxon>
        <taxon>Saccharomycetes</taxon>
        <taxon>Saccharomycetales</taxon>
        <taxon>Saccharomycetaceae</taxon>
        <taxon>Lachancea</taxon>
    </lineage>
</organism>
<dbReference type="PANTHER" id="PTHR11953:SF2">
    <property type="entry name" value="EXOSOME COMPLEX COMPONENT MTR3"/>
    <property type="match status" value="1"/>
</dbReference>
<dbReference type="Gene3D" id="3.30.230.70">
    <property type="entry name" value="GHMP Kinase, N-terminal domain"/>
    <property type="match status" value="1"/>
</dbReference>
<reference evidence="12" key="1">
    <citation type="submission" date="2016-03" db="EMBL/GenBank/DDBJ databases">
        <authorList>
            <person name="Devillers Hugo."/>
        </authorList>
    </citation>
    <scope>NUCLEOTIDE SEQUENCE [LARGE SCALE GENOMIC DNA]</scope>
</reference>
<dbReference type="GO" id="GO:0000176">
    <property type="term" value="C:nuclear exosome (RNase complex)"/>
    <property type="evidence" value="ECO:0007669"/>
    <property type="project" value="UniProtKB-ARBA"/>
</dbReference>
<dbReference type="InterPro" id="IPR001247">
    <property type="entry name" value="ExoRNase_PH_dom1"/>
</dbReference>
<dbReference type="GO" id="GO:0016075">
    <property type="term" value="P:rRNA catabolic process"/>
    <property type="evidence" value="ECO:0007669"/>
    <property type="project" value="TreeGrafter"/>
</dbReference>
<dbReference type="AlphaFoldDB" id="A0A1G4IQ37"/>
<evidence type="ECO:0000256" key="8">
    <source>
        <dbReference type="ARBA" id="ARBA00023242"/>
    </source>
</evidence>
<dbReference type="EMBL" id="LT598483">
    <property type="protein sequence ID" value="SCU78611.1"/>
    <property type="molecule type" value="Genomic_DNA"/>
</dbReference>
<evidence type="ECO:0000256" key="2">
    <source>
        <dbReference type="ARBA" id="ARBA00004496"/>
    </source>
</evidence>
<dbReference type="GO" id="GO:0003723">
    <property type="term" value="F:RNA binding"/>
    <property type="evidence" value="ECO:0007669"/>
    <property type="project" value="UniProtKB-KW"/>
</dbReference>
<evidence type="ECO:0000256" key="3">
    <source>
        <dbReference type="ARBA" id="ARBA00006678"/>
    </source>
</evidence>
<dbReference type="GO" id="GO:0071051">
    <property type="term" value="P:poly(A)-dependent snoRNA 3'-end processing"/>
    <property type="evidence" value="ECO:0007669"/>
    <property type="project" value="TreeGrafter"/>
</dbReference>
<dbReference type="InterPro" id="IPR027408">
    <property type="entry name" value="PNPase/RNase_PH_dom_sf"/>
</dbReference>
<evidence type="ECO:0000256" key="4">
    <source>
        <dbReference type="ARBA" id="ARBA00022490"/>
    </source>
</evidence>
<dbReference type="OrthoDB" id="2504340at2759"/>
<evidence type="ECO:0000313" key="12">
    <source>
        <dbReference type="Proteomes" id="UP000191144"/>
    </source>
</evidence>
<dbReference type="GO" id="GO:0000467">
    <property type="term" value="P:exonucleolytic trimming to generate mature 3'-end of 5.8S rRNA from tricistronic rRNA transcript (SSU-rRNA, 5.8S rRNA, LSU-rRNA)"/>
    <property type="evidence" value="ECO:0007669"/>
    <property type="project" value="UniProtKB-ARBA"/>
</dbReference>
<evidence type="ECO:0000256" key="9">
    <source>
        <dbReference type="SAM" id="MobiDB-lite"/>
    </source>
</evidence>
<dbReference type="GO" id="GO:0000177">
    <property type="term" value="C:cytoplasmic exosome (RNase complex)"/>
    <property type="evidence" value="ECO:0007669"/>
    <property type="project" value="UniProtKB-ARBA"/>
</dbReference>
<evidence type="ECO:0000256" key="5">
    <source>
        <dbReference type="ARBA" id="ARBA00022552"/>
    </source>
</evidence>
<dbReference type="GO" id="GO:0071038">
    <property type="term" value="P:TRAMP-dependent tRNA surveillance pathway"/>
    <property type="evidence" value="ECO:0007669"/>
    <property type="project" value="UniProtKB-ARBA"/>
</dbReference>
<proteinExistence type="inferred from homology"/>
<dbReference type="GO" id="GO:0071028">
    <property type="term" value="P:nuclear mRNA surveillance"/>
    <property type="evidence" value="ECO:0007669"/>
    <property type="project" value="TreeGrafter"/>
</dbReference>
<feature type="domain" description="Exoribonuclease phosphorolytic" evidence="10">
    <location>
        <begin position="44"/>
        <end position="175"/>
    </location>
</feature>
<protein>
    <submittedName>
        <fullName evidence="11">LAME_0A05094g1_1</fullName>
    </submittedName>
</protein>
<dbReference type="SUPFAM" id="SSF54211">
    <property type="entry name" value="Ribosomal protein S5 domain 2-like"/>
    <property type="match status" value="1"/>
</dbReference>
<keyword evidence="6" id="KW-0271">Exosome</keyword>
<keyword evidence="5" id="KW-0698">rRNA processing</keyword>
<name>A0A1G4IQ37_9SACH</name>
<dbReference type="InterPro" id="IPR050080">
    <property type="entry name" value="RNase_PH"/>
</dbReference>
<comment type="subcellular location">
    <subcellularLocation>
        <location evidence="2">Cytoplasm</location>
    </subcellularLocation>
    <subcellularLocation>
        <location evidence="1">Nucleus</location>
    </subcellularLocation>
</comment>
<dbReference type="InterPro" id="IPR020568">
    <property type="entry name" value="Ribosomal_Su5_D2-typ_SF"/>
</dbReference>
<feature type="region of interest" description="Disordered" evidence="9">
    <location>
        <begin position="20"/>
        <end position="39"/>
    </location>
</feature>
<sequence length="245" mass="27061">MNITDRRRILGPANAKPLVFDKSMGPAQRGESEEVSSETGNDAMYIENGIVGNSNGSSYLEVKSRINDKNCTLLLTSVYGPRPSRGAFNAKATLSVQFREVTLEKIPAGQLREVCTFLTNIFNAVVNLERYPKSGIDIFLSLIHSSSGPQDYELESIITTCVNGITLAFVDAGIEILDTVSAGMYKKNITAFMKNGTEVVGFWKDDDDNSASEGIMDIVEKCKEHYLQNRKTMIEYMIRSSKSSN</sequence>
<keyword evidence="8" id="KW-0539">Nucleus</keyword>
<gene>
    <name evidence="11" type="ORF">LAME_0A05094G</name>
</gene>
<evidence type="ECO:0000313" key="11">
    <source>
        <dbReference type="EMBL" id="SCU78611.1"/>
    </source>
</evidence>
<evidence type="ECO:0000256" key="1">
    <source>
        <dbReference type="ARBA" id="ARBA00004123"/>
    </source>
</evidence>
<keyword evidence="12" id="KW-1185">Reference proteome</keyword>
<evidence type="ECO:0000256" key="6">
    <source>
        <dbReference type="ARBA" id="ARBA00022835"/>
    </source>
</evidence>